<dbReference type="AlphaFoldDB" id="A0AAW9QAQ6"/>
<feature type="chain" id="PRO_5043768401" description="Copper chaperone PCu(A)C" evidence="1">
    <location>
        <begin position="23"/>
        <end position="146"/>
    </location>
</feature>
<keyword evidence="1" id="KW-0732">Signal</keyword>
<gene>
    <name evidence="2" type="ORF">V4F39_01015</name>
</gene>
<protein>
    <recommendedName>
        <fullName evidence="4">Copper chaperone PCu(A)C</fullName>
    </recommendedName>
</protein>
<evidence type="ECO:0008006" key="4">
    <source>
        <dbReference type="Google" id="ProtNLM"/>
    </source>
</evidence>
<dbReference type="EMBL" id="JAZIBG010000003">
    <property type="protein sequence ID" value="MEF7612469.1"/>
    <property type="molecule type" value="Genomic_DNA"/>
</dbReference>
<keyword evidence="3" id="KW-1185">Reference proteome</keyword>
<sequence>MHGSNILVGLLCTLALSSPARACGDWLPKHGGQMNHDGGEVAFELVGQGREVTLHLEDHGQPIPTAAVQGVLSFERDGKGLTSTLKPAGGNRMAVRLPSALRKGDKLVADISLPNGAIAKGAFVYGVEVQLRTRFGAPMNFAAPPR</sequence>
<accession>A0AAW9QAQ6</accession>
<name>A0AAW9QAQ6_9BURK</name>
<evidence type="ECO:0000313" key="3">
    <source>
        <dbReference type="Proteomes" id="UP001336250"/>
    </source>
</evidence>
<proteinExistence type="predicted"/>
<organism evidence="2 3">
    <name type="scientific">Aquincola agrisoli</name>
    <dbReference type="NCBI Taxonomy" id="3119538"/>
    <lineage>
        <taxon>Bacteria</taxon>
        <taxon>Pseudomonadati</taxon>
        <taxon>Pseudomonadota</taxon>
        <taxon>Betaproteobacteria</taxon>
        <taxon>Burkholderiales</taxon>
        <taxon>Sphaerotilaceae</taxon>
        <taxon>Aquincola</taxon>
    </lineage>
</organism>
<feature type="signal peptide" evidence="1">
    <location>
        <begin position="1"/>
        <end position="22"/>
    </location>
</feature>
<evidence type="ECO:0000256" key="1">
    <source>
        <dbReference type="SAM" id="SignalP"/>
    </source>
</evidence>
<dbReference type="Proteomes" id="UP001336250">
    <property type="component" value="Unassembled WGS sequence"/>
</dbReference>
<comment type="caution">
    <text evidence="2">The sequence shown here is derived from an EMBL/GenBank/DDBJ whole genome shotgun (WGS) entry which is preliminary data.</text>
</comment>
<reference evidence="2 3" key="1">
    <citation type="submission" date="2024-02" db="EMBL/GenBank/DDBJ databases">
        <title>Genome sequence of Aquincola sp. MAHUQ-54.</title>
        <authorList>
            <person name="Huq M.A."/>
        </authorList>
    </citation>
    <scope>NUCLEOTIDE SEQUENCE [LARGE SCALE GENOMIC DNA]</scope>
    <source>
        <strain evidence="2 3">MAHUQ-54</strain>
    </source>
</reference>
<dbReference type="RefSeq" id="WP_332287364.1">
    <property type="nucleotide sequence ID" value="NZ_JAZIBG010000003.1"/>
</dbReference>
<evidence type="ECO:0000313" key="2">
    <source>
        <dbReference type="EMBL" id="MEF7612469.1"/>
    </source>
</evidence>